<accession>D7L840</accession>
<organism evidence="2">
    <name type="scientific">Arabidopsis lyrata subsp. lyrata</name>
    <name type="common">Lyre-leaved rock-cress</name>
    <dbReference type="NCBI Taxonomy" id="81972"/>
    <lineage>
        <taxon>Eukaryota</taxon>
        <taxon>Viridiplantae</taxon>
        <taxon>Streptophyta</taxon>
        <taxon>Embryophyta</taxon>
        <taxon>Tracheophyta</taxon>
        <taxon>Spermatophyta</taxon>
        <taxon>Magnoliopsida</taxon>
        <taxon>eudicotyledons</taxon>
        <taxon>Gunneridae</taxon>
        <taxon>Pentapetalae</taxon>
        <taxon>rosids</taxon>
        <taxon>malvids</taxon>
        <taxon>Brassicales</taxon>
        <taxon>Brassicaceae</taxon>
        <taxon>Camelineae</taxon>
        <taxon>Arabidopsis</taxon>
    </lineage>
</organism>
<sequence length="51" mass="5976">MKSHVMEAQALRDVEEKHLALFSKYIHLLKISCKVGSFYIACNRFANKRSY</sequence>
<dbReference type="EMBL" id="GL348715">
    <property type="protein sequence ID" value="EFH62026.1"/>
    <property type="molecule type" value="Genomic_DNA"/>
</dbReference>
<evidence type="ECO:0000313" key="2">
    <source>
        <dbReference type="Proteomes" id="UP000008694"/>
    </source>
</evidence>
<proteinExistence type="predicted"/>
<dbReference type="AlphaFoldDB" id="D7L840"/>
<dbReference type="Proteomes" id="UP000008694">
    <property type="component" value="Unassembled WGS sequence"/>
</dbReference>
<dbReference type="HOGENOM" id="CLU_3109135_0_0_1"/>
<keyword evidence="2" id="KW-1185">Reference proteome</keyword>
<name>D7L840_ARALL</name>
<evidence type="ECO:0000313" key="1">
    <source>
        <dbReference type="EMBL" id="EFH62026.1"/>
    </source>
</evidence>
<reference evidence="2" key="1">
    <citation type="journal article" date="2011" name="Nat. Genet.">
        <title>The Arabidopsis lyrata genome sequence and the basis of rapid genome size change.</title>
        <authorList>
            <person name="Hu T.T."/>
            <person name="Pattyn P."/>
            <person name="Bakker E.G."/>
            <person name="Cao J."/>
            <person name="Cheng J.-F."/>
            <person name="Clark R.M."/>
            <person name="Fahlgren N."/>
            <person name="Fawcett J.A."/>
            <person name="Grimwood J."/>
            <person name="Gundlach H."/>
            <person name="Haberer G."/>
            <person name="Hollister J.D."/>
            <person name="Ossowski S."/>
            <person name="Ottilar R.P."/>
            <person name="Salamov A.A."/>
            <person name="Schneeberger K."/>
            <person name="Spannagl M."/>
            <person name="Wang X."/>
            <person name="Yang L."/>
            <person name="Nasrallah M.E."/>
            <person name="Bergelson J."/>
            <person name="Carrington J.C."/>
            <person name="Gaut B.S."/>
            <person name="Schmutz J."/>
            <person name="Mayer K.F.X."/>
            <person name="Van de Peer Y."/>
            <person name="Grigoriev I.V."/>
            <person name="Nordborg M."/>
            <person name="Weigel D."/>
            <person name="Guo Y.-L."/>
        </authorList>
    </citation>
    <scope>NUCLEOTIDE SEQUENCE [LARGE SCALE GENOMIC DNA]</scope>
    <source>
        <strain evidence="2">cv. MN47</strain>
    </source>
</reference>
<gene>
    <name evidence="1" type="ORF">ARALYDRAFT_899276</name>
</gene>
<protein>
    <submittedName>
        <fullName evidence="1">Predicted protein</fullName>
    </submittedName>
</protein>
<dbReference type="Gramene" id="scaffold_303246.1">
    <property type="protein sequence ID" value="scaffold_303246.1"/>
    <property type="gene ID" value="scaffold_303246.1"/>
</dbReference>